<dbReference type="AlphaFoldDB" id="A0AAV9INS4"/>
<reference evidence="4 5" key="1">
    <citation type="submission" date="2022-07" db="EMBL/GenBank/DDBJ databases">
        <title>Genome-wide signatures of adaptation to extreme environments.</title>
        <authorList>
            <person name="Cho C.H."/>
            <person name="Yoon H.S."/>
        </authorList>
    </citation>
    <scope>NUCLEOTIDE SEQUENCE [LARGE SCALE GENOMIC DNA]</scope>
    <source>
        <strain evidence="4 5">108.79 E11</strain>
    </source>
</reference>
<evidence type="ECO:0000259" key="2">
    <source>
        <dbReference type="Pfam" id="PF04884"/>
    </source>
</evidence>
<dbReference type="InterPro" id="IPR054549">
    <property type="entry name" value="UVB_sens_RUS_dom"/>
</dbReference>
<comment type="caution">
    <text evidence="4">The sequence shown here is derived from an EMBL/GenBank/DDBJ whole genome shotgun (WGS) entry which is preliminary data.</text>
</comment>
<accession>A0AAV9INS4</accession>
<evidence type="ECO:0008006" key="6">
    <source>
        <dbReference type="Google" id="ProtNLM"/>
    </source>
</evidence>
<dbReference type="Pfam" id="PF04884">
    <property type="entry name" value="UVB_sens_prot"/>
    <property type="match status" value="1"/>
</dbReference>
<evidence type="ECO:0000259" key="3">
    <source>
        <dbReference type="Pfam" id="PF24160"/>
    </source>
</evidence>
<protein>
    <recommendedName>
        <fullName evidence="6">Glutamate N-acetyltransferase</fullName>
    </recommendedName>
</protein>
<sequence>MIISPVFICVSLNTCRNKPKEPTTVRCISNRQSKRPNKIGSSFTIGNNNNNGNGSTHNRWFHKSYPDKNPYFDSSLLLMAPLIVQYEGRNSTDGEEFVIVRSGTKLPMDYNCVLVDKESQQYLCRRCHKKRHLWEYITSSLSTFFLPEGFPESVGDSYLQYSIWRGIQNIISNITQVLSTQALLVASGLGATHSDTLAAASAWAWKDGVGQLGRLFTAVLGNQYDADPKRWRLVSDVLYDIGLSLEILSPAFSQYFLLMAALGNICKSIAFAIGISCRYSVLTTFVRRENLGEISAKNDAQNVVTGMLGTFLGVWMNKSLPASPKIRLRVFLFFTAIYSFFNYKSMQVAELTTINRQRGNILAHYFLMHRDVPSVSLSNSYERFVPLFPTVFQYPNVKLGVRVTELSNNPKQVAHFTRQFSREKYIVSLTDGEVKVALHRNHQSVDLLQLLLHIAYIRDQIQRRLGSQCIIRDVNSIAKGKCKATKRRLLKALDASFCERIVKQGLRYSKDHVNSFYQLLKERGYSTFTILLAPQKCFLEW</sequence>
<evidence type="ECO:0000256" key="1">
    <source>
        <dbReference type="ARBA" id="ARBA00007558"/>
    </source>
</evidence>
<dbReference type="InterPro" id="IPR006968">
    <property type="entry name" value="RUS_fam"/>
</dbReference>
<feature type="domain" description="Root UVB sensitive protein C-terminal" evidence="3">
    <location>
        <begin position="386"/>
        <end position="534"/>
    </location>
</feature>
<dbReference type="InterPro" id="IPR055412">
    <property type="entry name" value="UVB_sens_C"/>
</dbReference>
<gene>
    <name evidence="4" type="ORF">GAYE_SCF66G6857</name>
</gene>
<dbReference type="PANTHER" id="PTHR12770:SF22">
    <property type="entry name" value="PROTEIN ROOT UVB SENSITIVE 1, CHLOROPLASTIC"/>
    <property type="match status" value="1"/>
</dbReference>
<feature type="domain" description="Protein root UVB sensitive/RUS" evidence="2">
    <location>
        <begin position="135"/>
        <end position="369"/>
    </location>
</feature>
<organism evidence="4 5">
    <name type="scientific">Galdieria yellowstonensis</name>
    <dbReference type="NCBI Taxonomy" id="3028027"/>
    <lineage>
        <taxon>Eukaryota</taxon>
        <taxon>Rhodophyta</taxon>
        <taxon>Bangiophyceae</taxon>
        <taxon>Galdieriales</taxon>
        <taxon>Galdieriaceae</taxon>
        <taxon>Galdieria</taxon>
    </lineage>
</organism>
<dbReference type="EMBL" id="JANCYU010000071">
    <property type="protein sequence ID" value="KAK4528909.1"/>
    <property type="molecule type" value="Genomic_DNA"/>
</dbReference>
<proteinExistence type="inferred from homology"/>
<comment type="similarity">
    <text evidence="1">Belongs to the RUS1 family.</text>
</comment>
<evidence type="ECO:0000313" key="4">
    <source>
        <dbReference type="EMBL" id="KAK4528909.1"/>
    </source>
</evidence>
<evidence type="ECO:0000313" key="5">
    <source>
        <dbReference type="Proteomes" id="UP001300502"/>
    </source>
</evidence>
<dbReference type="Pfam" id="PF24160">
    <property type="entry name" value="UVB_sens_C"/>
    <property type="match status" value="1"/>
</dbReference>
<keyword evidence="5" id="KW-1185">Reference proteome</keyword>
<dbReference type="Proteomes" id="UP001300502">
    <property type="component" value="Unassembled WGS sequence"/>
</dbReference>
<dbReference type="PANTHER" id="PTHR12770">
    <property type="entry name" value="RUS1 FAMILY PROTEIN C16ORF58"/>
    <property type="match status" value="1"/>
</dbReference>
<name>A0AAV9INS4_9RHOD</name>